<dbReference type="GO" id="GO:0017168">
    <property type="term" value="F:5-oxoprolinase (ATP-hydrolyzing) activity"/>
    <property type="evidence" value="ECO:0007669"/>
    <property type="project" value="TreeGrafter"/>
</dbReference>
<feature type="domain" description="Hydantoinase/oxoprolinase N-terminal" evidence="3">
    <location>
        <begin position="8"/>
        <end position="183"/>
    </location>
</feature>
<dbReference type="PANTHER" id="PTHR11365">
    <property type="entry name" value="5-OXOPROLINASE RELATED"/>
    <property type="match status" value="1"/>
</dbReference>
<dbReference type="InterPro" id="IPR002821">
    <property type="entry name" value="Hydantoinase_A"/>
</dbReference>
<sequence>MTATDMLRLAIDIGGTFTDTVLVEGEDTILASTKTLTTHGNPADGAMEGAARVMAQSGRSLDQVTGFIHGTTLATNALIERRGATVATVTTEGFRDILEIAYERRYSQYDINLEKPDLLVPRERALTVRERMSADGTVLIEMEEAAIDALLDDIDASGAEAVAICLMHSYANPTHERRLRDVLISQYPNLTVSISSDVSPEAREFDRLCTTVANAYIQPLMESYLNRFVEQFAGEGVTCPILMMTAGGGMCTVETAARFPIRLVESGPAGGAILAARIAARAGIDQVLSFDVGGTTAKLCLIDSARPQTSRQFEIARAARFIKGSGMPVRIPVIEMIEIGAGGGSIAGVDRLGRLTVGPKSAGSEPGPVAFGRGGTEPTVTDSDITLGYIVPDTFAEGHISIDPEASKAALTRLIGAKLNTGAMGSADGVSRIVDESMASAGRMHAVESGKDLGPRTMIAFGGNGPLHATRVARSAGVSRIVIPPNPGVGSAVGFLFAPVSFEIVRSRYSVLDTLELDGVNALFDEMIAEAKAVVAQGAGDRVTETRRSAFMRYNGQGHEIEIALPDRALEMDDIQPLIRAFEEEYRKQFSRPVPGMQIEILNWAVQVATPDDAVPPTPQMPDLNIVKPGETRSILCDVEGTMKQAGFVSRDSLSPGQCISGPALITEPQTTTLVSADFSAHVDAIGNLVLNKNPSSSEAVGGTEADQKGGAA</sequence>
<dbReference type="SUPFAM" id="SSF53067">
    <property type="entry name" value="Actin-like ATPase domain"/>
    <property type="match status" value="2"/>
</dbReference>
<evidence type="ECO:0000259" key="4">
    <source>
        <dbReference type="Pfam" id="PF19278"/>
    </source>
</evidence>
<dbReference type="InterPro" id="IPR043129">
    <property type="entry name" value="ATPase_NBD"/>
</dbReference>
<dbReference type="InterPro" id="IPR008040">
    <property type="entry name" value="Hydant_A_N"/>
</dbReference>
<dbReference type="OrthoDB" id="9759608at2"/>
<dbReference type="Pfam" id="PF05378">
    <property type="entry name" value="Hydant_A_N"/>
    <property type="match status" value="1"/>
</dbReference>
<keyword evidence="5" id="KW-0436">Ligase</keyword>
<keyword evidence="6" id="KW-1185">Reference proteome</keyword>
<organism evidence="5 6">
    <name type="scientific">Falsiruegeria mediterranea M17</name>
    <dbReference type="NCBI Taxonomy" id="1200281"/>
    <lineage>
        <taxon>Bacteria</taxon>
        <taxon>Pseudomonadati</taxon>
        <taxon>Pseudomonadota</taxon>
        <taxon>Alphaproteobacteria</taxon>
        <taxon>Rhodobacterales</taxon>
        <taxon>Roseobacteraceae</taxon>
        <taxon>Falsiruegeria</taxon>
    </lineage>
</organism>
<evidence type="ECO:0000313" key="6">
    <source>
        <dbReference type="Proteomes" id="UP000244898"/>
    </source>
</evidence>
<dbReference type="GO" id="GO:0006749">
    <property type="term" value="P:glutathione metabolic process"/>
    <property type="evidence" value="ECO:0007669"/>
    <property type="project" value="TreeGrafter"/>
</dbReference>
<protein>
    <submittedName>
        <fullName evidence="5">Acetophenone carboxylase gamma subunit</fullName>
        <ecNumber evidence="5">6.4.1.8</ecNumber>
    </submittedName>
</protein>
<accession>A0A2R8C384</accession>
<feature type="region of interest" description="Disordered" evidence="1">
    <location>
        <begin position="694"/>
        <end position="713"/>
    </location>
</feature>
<name>A0A2R8C384_9RHOB</name>
<dbReference type="Gene3D" id="3.30.420.40">
    <property type="match status" value="1"/>
</dbReference>
<dbReference type="AlphaFoldDB" id="A0A2R8C384"/>
<reference evidence="6" key="1">
    <citation type="submission" date="2018-03" db="EMBL/GenBank/DDBJ databases">
        <authorList>
            <person name="Rodrigo-Torres L."/>
            <person name="Arahal R. D."/>
            <person name="Lucena T."/>
        </authorList>
    </citation>
    <scope>NUCLEOTIDE SEQUENCE [LARGE SCALE GENOMIC DNA]</scope>
    <source>
        <strain evidence="6">CECT 7615</strain>
    </source>
</reference>
<feature type="domain" description="Hydantoinase A/oxoprolinase" evidence="2">
    <location>
        <begin position="207"/>
        <end position="502"/>
    </location>
</feature>
<dbReference type="Pfam" id="PF19278">
    <property type="entry name" value="Hydant_A_C"/>
    <property type="match status" value="1"/>
</dbReference>
<dbReference type="Pfam" id="PF01968">
    <property type="entry name" value="Hydantoinase_A"/>
    <property type="match status" value="1"/>
</dbReference>
<dbReference type="InterPro" id="IPR045079">
    <property type="entry name" value="Oxoprolinase-like"/>
</dbReference>
<dbReference type="InterPro" id="IPR049517">
    <property type="entry name" value="ACX-like_C"/>
</dbReference>
<dbReference type="PANTHER" id="PTHR11365:SF23">
    <property type="entry name" value="HYPOTHETICAL 5-OXOPROLINASE (EUROFUNG)-RELATED"/>
    <property type="match status" value="1"/>
</dbReference>
<dbReference type="GO" id="GO:0005829">
    <property type="term" value="C:cytosol"/>
    <property type="evidence" value="ECO:0007669"/>
    <property type="project" value="TreeGrafter"/>
</dbReference>
<dbReference type="EC" id="6.4.1.8" evidence="5"/>
<feature type="domain" description="Acetophenone carboxylase-like C-terminal" evidence="4">
    <location>
        <begin position="536"/>
        <end position="685"/>
    </location>
</feature>
<gene>
    <name evidence="5" type="primary">apc3_1</name>
    <name evidence="5" type="ORF">TRM7615_00360</name>
</gene>
<evidence type="ECO:0000259" key="3">
    <source>
        <dbReference type="Pfam" id="PF05378"/>
    </source>
</evidence>
<proteinExistence type="predicted"/>
<dbReference type="Proteomes" id="UP000244898">
    <property type="component" value="Unassembled WGS sequence"/>
</dbReference>
<dbReference type="GO" id="GO:0016874">
    <property type="term" value="F:ligase activity"/>
    <property type="evidence" value="ECO:0007669"/>
    <property type="project" value="UniProtKB-KW"/>
</dbReference>
<evidence type="ECO:0000259" key="2">
    <source>
        <dbReference type="Pfam" id="PF01968"/>
    </source>
</evidence>
<evidence type="ECO:0000256" key="1">
    <source>
        <dbReference type="SAM" id="MobiDB-lite"/>
    </source>
</evidence>
<dbReference type="EMBL" id="ONZG01000001">
    <property type="protein sequence ID" value="SPJ26891.1"/>
    <property type="molecule type" value="Genomic_DNA"/>
</dbReference>
<dbReference type="RefSeq" id="WP_108785195.1">
    <property type="nucleotide sequence ID" value="NZ_ONZG01000001.1"/>
</dbReference>
<evidence type="ECO:0000313" key="5">
    <source>
        <dbReference type="EMBL" id="SPJ26891.1"/>
    </source>
</evidence>